<evidence type="ECO:0000256" key="9">
    <source>
        <dbReference type="ARBA" id="ARBA00023264"/>
    </source>
</evidence>
<gene>
    <name evidence="10 11" type="primary">plsY</name>
    <name evidence="11" type="ORF">ACFQBQ_15755</name>
</gene>
<keyword evidence="8 10" id="KW-0594">Phospholipid biosynthesis</keyword>
<keyword evidence="1 10" id="KW-1003">Cell membrane</keyword>
<comment type="caution">
    <text evidence="11">The sequence shown here is derived from an EMBL/GenBank/DDBJ whole genome shotgun (WGS) entry which is preliminary data.</text>
</comment>
<keyword evidence="9 10" id="KW-1208">Phospholipid metabolism</keyword>
<keyword evidence="11" id="KW-0012">Acyltransferase</keyword>
<keyword evidence="2 10" id="KW-0444">Lipid biosynthesis</keyword>
<dbReference type="Pfam" id="PF02660">
    <property type="entry name" value="G3P_acyltransf"/>
    <property type="match status" value="1"/>
</dbReference>
<comment type="pathway">
    <text evidence="10">Lipid metabolism; phospholipid metabolism.</text>
</comment>
<proteinExistence type="inferred from homology"/>
<evidence type="ECO:0000256" key="4">
    <source>
        <dbReference type="ARBA" id="ARBA00022692"/>
    </source>
</evidence>
<dbReference type="SMART" id="SM01207">
    <property type="entry name" value="G3P_acyltransf"/>
    <property type="match status" value="1"/>
</dbReference>
<dbReference type="InterPro" id="IPR003811">
    <property type="entry name" value="G3P_acylTferase_PlsY"/>
</dbReference>
<feature type="transmembrane region" description="Helical" evidence="10">
    <location>
        <begin position="88"/>
        <end position="108"/>
    </location>
</feature>
<keyword evidence="12" id="KW-1185">Reference proteome</keyword>
<dbReference type="Proteomes" id="UP001596391">
    <property type="component" value="Unassembled WGS sequence"/>
</dbReference>
<keyword evidence="7 10" id="KW-0472">Membrane</keyword>
<comment type="function">
    <text evidence="10">Catalyzes the transfer of an acyl group from acyl-phosphate (acyl-PO(4)) to glycerol-3-phosphate (G3P) to form lysophosphatidic acid (LPA). This enzyme utilizes acyl-phosphate as fatty acyl donor, but not acyl-CoA or acyl-ACP.</text>
</comment>
<dbReference type="RefSeq" id="WP_263371061.1">
    <property type="nucleotide sequence ID" value="NZ_JAGSYD010000002.1"/>
</dbReference>
<evidence type="ECO:0000256" key="7">
    <source>
        <dbReference type="ARBA" id="ARBA00023136"/>
    </source>
</evidence>
<dbReference type="NCBIfam" id="TIGR00023">
    <property type="entry name" value="glycerol-3-phosphate 1-O-acyltransferase PlsY"/>
    <property type="match status" value="1"/>
</dbReference>
<evidence type="ECO:0000256" key="5">
    <source>
        <dbReference type="ARBA" id="ARBA00022989"/>
    </source>
</evidence>
<evidence type="ECO:0000256" key="10">
    <source>
        <dbReference type="HAMAP-Rule" id="MF_01043"/>
    </source>
</evidence>
<keyword evidence="3 10" id="KW-0808">Transferase</keyword>
<evidence type="ECO:0000256" key="2">
    <source>
        <dbReference type="ARBA" id="ARBA00022516"/>
    </source>
</evidence>
<evidence type="ECO:0000256" key="1">
    <source>
        <dbReference type="ARBA" id="ARBA00022475"/>
    </source>
</evidence>
<evidence type="ECO:0000256" key="8">
    <source>
        <dbReference type="ARBA" id="ARBA00023209"/>
    </source>
</evidence>
<keyword evidence="5 10" id="KW-1133">Transmembrane helix</keyword>
<dbReference type="GO" id="GO:0004366">
    <property type="term" value="F:glycerol-3-phosphate O-acyltransferase activity"/>
    <property type="evidence" value="ECO:0007669"/>
    <property type="project" value="UniProtKB-EC"/>
</dbReference>
<feature type="transmembrane region" description="Helical" evidence="10">
    <location>
        <begin position="6"/>
        <end position="23"/>
    </location>
</feature>
<dbReference type="PANTHER" id="PTHR30309:SF0">
    <property type="entry name" value="GLYCEROL-3-PHOSPHATE ACYLTRANSFERASE-RELATED"/>
    <property type="match status" value="1"/>
</dbReference>
<sequence>MAWILTIVVSYLLGSIPFGYILVRSFQNEDIRQSGSGNIGATNVARSNKPLGIATLLLDALKGWLAVVLTHTWVKLFHLGSPNPAMDLAALAALCAVVGHMFPIWLNFRGGKGVATALGVFIALSWPAALAAVAVFIVALVLSKYVSVGSVAAAVALPIFAWLLTPHRTLFFVLCSVAIAALVVYKHSSNLARLRAGTESQFLR</sequence>
<dbReference type="EC" id="2.3.1.275" evidence="10"/>
<dbReference type="EMBL" id="JBHSWI010000001">
    <property type="protein sequence ID" value="MFC6647005.1"/>
    <property type="molecule type" value="Genomic_DNA"/>
</dbReference>
<feature type="transmembrane region" description="Helical" evidence="10">
    <location>
        <begin position="169"/>
        <end position="185"/>
    </location>
</feature>
<name>A0ABW1ZC10_9BACT</name>
<organism evidence="11 12">
    <name type="scientific">Granulicella cerasi</name>
    <dbReference type="NCBI Taxonomy" id="741063"/>
    <lineage>
        <taxon>Bacteria</taxon>
        <taxon>Pseudomonadati</taxon>
        <taxon>Acidobacteriota</taxon>
        <taxon>Terriglobia</taxon>
        <taxon>Terriglobales</taxon>
        <taxon>Acidobacteriaceae</taxon>
        <taxon>Granulicella</taxon>
    </lineage>
</organism>
<comment type="subcellular location">
    <subcellularLocation>
        <location evidence="10">Cell membrane</location>
        <topology evidence="10">Multi-pass membrane protein</topology>
    </subcellularLocation>
</comment>
<reference evidence="12" key="1">
    <citation type="journal article" date="2019" name="Int. J. Syst. Evol. Microbiol.">
        <title>The Global Catalogue of Microorganisms (GCM) 10K type strain sequencing project: providing services to taxonomists for standard genome sequencing and annotation.</title>
        <authorList>
            <consortium name="The Broad Institute Genomics Platform"/>
            <consortium name="The Broad Institute Genome Sequencing Center for Infectious Disease"/>
            <person name="Wu L."/>
            <person name="Ma J."/>
        </authorList>
    </citation>
    <scope>NUCLEOTIDE SEQUENCE [LARGE SCALE GENOMIC DNA]</scope>
    <source>
        <strain evidence="12">CGMCC 1.16026</strain>
    </source>
</reference>
<dbReference type="PANTHER" id="PTHR30309">
    <property type="entry name" value="INNER MEMBRANE PROTEIN YGIH"/>
    <property type="match status" value="1"/>
</dbReference>
<evidence type="ECO:0000313" key="12">
    <source>
        <dbReference type="Proteomes" id="UP001596391"/>
    </source>
</evidence>
<feature type="transmembrane region" description="Helical" evidence="10">
    <location>
        <begin position="114"/>
        <end position="138"/>
    </location>
</feature>
<accession>A0ABW1ZC10</accession>
<dbReference type="HAMAP" id="MF_01043">
    <property type="entry name" value="PlsY"/>
    <property type="match status" value="1"/>
</dbReference>
<comment type="catalytic activity">
    <reaction evidence="10">
        <text>an acyl phosphate + sn-glycerol 3-phosphate = a 1-acyl-sn-glycero-3-phosphate + phosphate</text>
        <dbReference type="Rhea" id="RHEA:34075"/>
        <dbReference type="ChEBI" id="CHEBI:43474"/>
        <dbReference type="ChEBI" id="CHEBI:57597"/>
        <dbReference type="ChEBI" id="CHEBI:57970"/>
        <dbReference type="ChEBI" id="CHEBI:59918"/>
        <dbReference type="EC" id="2.3.1.275"/>
    </reaction>
</comment>
<comment type="subunit">
    <text evidence="10">Probably interacts with PlsX.</text>
</comment>
<keyword evidence="6 10" id="KW-0443">Lipid metabolism</keyword>
<evidence type="ECO:0000256" key="6">
    <source>
        <dbReference type="ARBA" id="ARBA00023098"/>
    </source>
</evidence>
<comment type="similarity">
    <text evidence="10">Belongs to the PlsY family.</text>
</comment>
<keyword evidence="4 10" id="KW-0812">Transmembrane</keyword>
<protein>
    <recommendedName>
        <fullName evidence="10">Glycerol-3-phosphate acyltransferase</fullName>
    </recommendedName>
    <alternativeName>
        <fullName evidence="10">Acyl-PO4 G3P acyltransferase</fullName>
    </alternativeName>
    <alternativeName>
        <fullName evidence="10">Acyl-phosphate--glycerol-3-phosphate acyltransferase</fullName>
    </alternativeName>
    <alternativeName>
        <fullName evidence="10">G3P acyltransferase</fullName>
        <shortName evidence="10">GPAT</shortName>
        <ecNumber evidence="10">2.3.1.275</ecNumber>
    </alternativeName>
    <alternativeName>
        <fullName evidence="10">Lysophosphatidic acid synthase</fullName>
        <shortName evidence="10">LPA synthase</shortName>
    </alternativeName>
</protein>
<evidence type="ECO:0000256" key="3">
    <source>
        <dbReference type="ARBA" id="ARBA00022679"/>
    </source>
</evidence>
<evidence type="ECO:0000313" key="11">
    <source>
        <dbReference type="EMBL" id="MFC6647005.1"/>
    </source>
</evidence>